<evidence type="ECO:0000256" key="2">
    <source>
        <dbReference type="ARBA" id="ARBA00018339"/>
    </source>
</evidence>
<dbReference type="Proteomes" id="UP001153069">
    <property type="component" value="Unassembled WGS sequence"/>
</dbReference>
<keyword evidence="3 5" id="KW-0690">Ribosome biogenesis</keyword>
<comment type="caution">
    <text evidence="7">The sequence shown here is derived from an EMBL/GenBank/DDBJ whole genome shotgun (WGS) entry which is preliminary data.</text>
</comment>
<keyword evidence="8" id="KW-1185">Reference proteome</keyword>
<dbReference type="EMBL" id="CAICTM010000245">
    <property type="protein sequence ID" value="CAB9505860.1"/>
    <property type="molecule type" value="Genomic_DNA"/>
</dbReference>
<evidence type="ECO:0000256" key="6">
    <source>
        <dbReference type="SAM" id="MobiDB-lite"/>
    </source>
</evidence>
<dbReference type="Pfam" id="PF07767">
    <property type="entry name" value="Nop53"/>
    <property type="match status" value="1"/>
</dbReference>
<dbReference type="AlphaFoldDB" id="A0A9N8DPH1"/>
<feature type="region of interest" description="Disordered" evidence="6">
    <location>
        <begin position="212"/>
        <end position="346"/>
    </location>
</feature>
<dbReference type="GO" id="GO:0006364">
    <property type="term" value="P:rRNA processing"/>
    <property type="evidence" value="ECO:0007669"/>
    <property type="project" value="TreeGrafter"/>
</dbReference>
<protein>
    <recommendedName>
        <fullName evidence="2 5">Ribosome biogenesis protein NOP53</fullName>
    </recommendedName>
</protein>
<keyword evidence="4 5" id="KW-0539">Nucleus</keyword>
<comment type="subcellular location">
    <subcellularLocation>
        <location evidence="5">Nucleus</location>
        <location evidence="5">Nucleolus</location>
    </subcellularLocation>
    <subcellularLocation>
        <location evidence="5">Nucleus</location>
        <location evidence="5">Nucleoplasm</location>
    </subcellularLocation>
</comment>
<dbReference type="GO" id="GO:0000027">
    <property type="term" value="P:ribosomal large subunit assembly"/>
    <property type="evidence" value="ECO:0007669"/>
    <property type="project" value="UniProtKB-UniRule"/>
</dbReference>
<organism evidence="7 8">
    <name type="scientific">Seminavis robusta</name>
    <dbReference type="NCBI Taxonomy" id="568900"/>
    <lineage>
        <taxon>Eukaryota</taxon>
        <taxon>Sar</taxon>
        <taxon>Stramenopiles</taxon>
        <taxon>Ochrophyta</taxon>
        <taxon>Bacillariophyta</taxon>
        <taxon>Bacillariophyceae</taxon>
        <taxon>Bacillariophycidae</taxon>
        <taxon>Naviculales</taxon>
        <taxon>Naviculaceae</taxon>
        <taxon>Seminavis</taxon>
    </lineage>
</organism>
<accession>A0A9N8DPH1</accession>
<dbReference type="PANTHER" id="PTHR14211:SF7">
    <property type="entry name" value="RIBOSOME BIOGENESIS PROTEIN NOP53"/>
    <property type="match status" value="1"/>
</dbReference>
<feature type="compositionally biased region" description="Basic and acidic residues" evidence="6">
    <location>
        <begin position="266"/>
        <end position="287"/>
    </location>
</feature>
<dbReference type="PIRSF" id="PIRSF017302">
    <property type="entry name" value="Gltscr2"/>
    <property type="match status" value="1"/>
</dbReference>
<feature type="compositionally biased region" description="Acidic residues" evidence="6">
    <location>
        <begin position="235"/>
        <end position="250"/>
    </location>
</feature>
<dbReference type="OrthoDB" id="5072at2759"/>
<dbReference type="InterPro" id="IPR011687">
    <property type="entry name" value="Nop53/GLTSCR2"/>
</dbReference>
<feature type="compositionally biased region" description="Basic and acidic residues" evidence="6">
    <location>
        <begin position="312"/>
        <end position="327"/>
    </location>
</feature>
<feature type="compositionally biased region" description="Basic residues" evidence="6">
    <location>
        <begin position="1"/>
        <end position="17"/>
    </location>
</feature>
<dbReference type="GO" id="GO:0005654">
    <property type="term" value="C:nucleoplasm"/>
    <property type="evidence" value="ECO:0007669"/>
    <property type="project" value="UniProtKB-SubCell"/>
</dbReference>
<comment type="function">
    <text evidence="5">May play a role in ribosome biogenesis.</text>
</comment>
<feature type="region of interest" description="Disordered" evidence="6">
    <location>
        <begin position="1"/>
        <end position="36"/>
    </location>
</feature>
<comment type="similarity">
    <text evidence="1 5">Belongs to the NOP53 family.</text>
</comment>
<reference evidence="7" key="1">
    <citation type="submission" date="2020-06" db="EMBL/GenBank/DDBJ databases">
        <authorList>
            <consortium name="Plant Systems Biology data submission"/>
        </authorList>
    </citation>
    <scope>NUCLEOTIDE SEQUENCE</scope>
    <source>
        <strain evidence="7">D6</strain>
    </source>
</reference>
<dbReference type="PANTHER" id="PTHR14211">
    <property type="entry name" value="GLIOMA SUPPRESSOR CANDIDATE REGION GENE 2"/>
    <property type="match status" value="1"/>
</dbReference>
<name>A0A9N8DPH1_9STRA</name>
<evidence type="ECO:0000256" key="4">
    <source>
        <dbReference type="ARBA" id="ARBA00023242"/>
    </source>
</evidence>
<evidence type="ECO:0000256" key="1">
    <source>
        <dbReference type="ARBA" id="ARBA00008838"/>
    </source>
</evidence>
<feature type="compositionally biased region" description="Basic residues" evidence="6">
    <location>
        <begin position="397"/>
        <end position="406"/>
    </location>
</feature>
<evidence type="ECO:0000313" key="7">
    <source>
        <dbReference type="EMBL" id="CAB9505860.1"/>
    </source>
</evidence>
<sequence>MGRKLRGAALRAHKRGKANAEEMVDQTADRVETQQVTTKTNEELFVIDTTGSKNNKANMPRKVKQEIQKEKVQKQKMPKLEQERVNELVEKHDSAKLQQMVKEGKAKLRGDRHAIKQKQHKKNFDLWANEDDNTKKRIKSSNAQADKVLQYAGIKTGIHVAKVVERVSKKDMTAVAVDVAHAGQSYRPDPKAYQAVVQDAVSLELRRQEAEEELKAPLTKGMSPETRALLLGDSDSSDDDDEEDENDNTQDDNTNRLMPKRQNKLTRAERNKQKRLRQEKASQEAERKRKKLLNSVAEIPRFKKELKKHVREHQDKKEKIKADKEAAKPTLGKDVLQRNSQKDPIRVPTLPVALEEEHKEASLRTIKPKGSMLTDRMVSLADRNLTAKRKRPEDRKRGRGGKKRKIKYKEAAMAMDFSRMG</sequence>
<dbReference type="GO" id="GO:0005730">
    <property type="term" value="C:nucleolus"/>
    <property type="evidence" value="ECO:0007669"/>
    <property type="project" value="UniProtKB-SubCell"/>
</dbReference>
<feature type="region of interest" description="Disordered" evidence="6">
    <location>
        <begin position="370"/>
        <end position="406"/>
    </location>
</feature>
<evidence type="ECO:0000256" key="5">
    <source>
        <dbReference type="PIRNR" id="PIRNR017302"/>
    </source>
</evidence>
<evidence type="ECO:0000256" key="3">
    <source>
        <dbReference type="ARBA" id="ARBA00022517"/>
    </source>
</evidence>
<dbReference type="GO" id="GO:0008097">
    <property type="term" value="F:5S rRNA binding"/>
    <property type="evidence" value="ECO:0007669"/>
    <property type="project" value="TreeGrafter"/>
</dbReference>
<evidence type="ECO:0000313" key="8">
    <source>
        <dbReference type="Proteomes" id="UP001153069"/>
    </source>
</evidence>
<gene>
    <name evidence="7" type="ORF">SEMRO_246_G097680.1</name>
</gene>
<proteinExistence type="inferred from homology"/>